<dbReference type="InterPro" id="IPR042105">
    <property type="entry name" value="Ribosomal_bL31_sf"/>
</dbReference>
<sequence>MRPGLEPQPAASQPTSQPAGREKTSAKFVNRLIFWHNRRFSTLGKWLAPRCFRISGCTRVGYRQTKGKTMKEGIHPNYREVLFVDMSIDFKFVTRSTIQTRETGEFEGKTYPLAKIEVSSESHPFYTGQQKIMDTAGRVEKFNKKFGSRATGKAAK</sequence>
<keyword evidence="8" id="KW-1185">Reference proteome</keyword>
<dbReference type="Proteomes" id="UP000185151">
    <property type="component" value="Unassembled WGS sequence"/>
</dbReference>
<evidence type="ECO:0000256" key="1">
    <source>
        <dbReference type="ARBA" id="ARBA00008196"/>
    </source>
</evidence>
<organism evidence="7 8">
    <name type="scientific">Paraburkholderia phenazinium</name>
    <dbReference type="NCBI Taxonomy" id="60549"/>
    <lineage>
        <taxon>Bacteria</taxon>
        <taxon>Pseudomonadati</taxon>
        <taxon>Pseudomonadota</taxon>
        <taxon>Betaproteobacteria</taxon>
        <taxon>Burkholderiales</taxon>
        <taxon>Burkholderiaceae</taxon>
        <taxon>Paraburkholderia</taxon>
    </lineage>
</organism>
<dbReference type="InterPro" id="IPR027493">
    <property type="entry name" value="Ribosomal_bL31_B"/>
</dbReference>
<dbReference type="GO" id="GO:0006412">
    <property type="term" value="P:translation"/>
    <property type="evidence" value="ECO:0007669"/>
    <property type="project" value="UniProtKB-UniRule"/>
</dbReference>
<feature type="compositionally biased region" description="Low complexity" evidence="6">
    <location>
        <begin position="7"/>
        <end position="19"/>
    </location>
</feature>
<evidence type="ECO:0000313" key="8">
    <source>
        <dbReference type="Proteomes" id="UP000185151"/>
    </source>
</evidence>
<dbReference type="NCBIfam" id="TIGR00105">
    <property type="entry name" value="L31"/>
    <property type="match status" value="1"/>
</dbReference>
<proteinExistence type="inferred from homology"/>
<dbReference type="GO" id="GO:0005840">
    <property type="term" value="C:ribosome"/>
    <property type="evidence" value="ECO:0007669"/>
    <property type="project" value="UniProtKB-KW"/>
</dbReference>
<dbReference type="EMBL" id="FSRU01000002">
    <property type="protein sequence ID" value="SIO58085.1"/>
    <property type="molecule type" value="Genomic_DNA"/>
</dbReference>
<dbReference type="InterPro" id="IPR034704">
    <property type="entry name" value="Ribosomal_bL28/bL31-like_sf"/>
</dbReference>
<feature type="region of interest" description="Disordered" evidence="6">
    <location>
        <begin position="1"/>
        <end position="23"/>
    </location>
</feature>
<dbReference type="InterPro" id="IPR002150">
    <property type="entry name" value="Ribosomal_bL31"/>
</dbReference>
<dbReference type="GO" id="GO:0003735">
    <property type="term" value="F:structural constituent of ribosome"/>
    <property type="evidence" value="ECO:0007669"/>
    <property type="project" value="InterPro"/>
</dbReference>
<reference evidence="7 8" key="1">
    <citation type="submission" date="2016-11" db="EMBL/GenBank/DDBJ databases">
        <authorList>
            <person name="Jaros S."/>
            <person name="Januszkiewicz K."/>
            <person name="Wedrychowicz H."/>
        </authorList>
    </citation>
    <scope>NUCLEOTIDE SEQUENCE [LARGE SCALE GENOMIC DNA]</scope>
    <source>
        <strain evidence="7 8">GAS95</strain>
    </source>
</reference>
<dbReference type="Gene3D" id="4.10.830.30">
    <property type="entry name" value="Ribosomal protein L31"/>
    <property type="match status" value="1"/>
</dbReference>
<keyword evidence="4 5" id="KW-0687">Ribonucleoprotein</keyword>
<dbReference type="PANTHER" id="PTHR33280">
    <property type="entry name" value="50S RIBOSOMAL PROTEIN L31, CHLOROPLASTIC"/>
    <property type="match status" value="1"/>
</dbReference>
<protein>
    <recommendedName>
        <fullName evidence="5">Large ribosomal subunit protein bL31B</fullName>
    </recommendedName>
</protein>
<gene>
    <name evidence="5" type="primary">rpmE2</name>
    <name evidence="7" type="ORF">SAMN05444165_4026</name>
</gene>
<dbReference type="HAMAP" id="MF_00502">
    <property type="entry name" value="Ribosomal_bL31_2"/>
    <property type="match status" value="1"/>
</dbReference>
<dbReference type="NCBIfam" id="NF002462">
    <property type="entry name" value="PRK01678.1"/>
    <property type="match status" value="1"/>
</dbReference>
<dbReference type="GO" id="GO:1990904">
    <property type="term" value="C:ribonucleoprotein complex"/>
    <property type="evidence" value="ECO:0007669"/>
    <property type="project" value="UniProtKB-KW"/>
</dbReference>
<accession>A0A1N6KNH7</accession>
<dbReference type="PROSITE" id="PS01143">
    <property type="entry name" value="RIBOSOMAL_L31"/>
    <property type="match status" value="1"/>
</dbReference>
<keyword evidence="3 5" id="KW-0689">Ribosomal protein</keyword>
<evidence type="ECO:0000256" key="6">
    <source>
        <dbReference type="SAM" id="MobiDB-lite"/>
    </source>
</evidence>
<dbReference type="Pfam" id="PF01197">
    <property type="entry name" value="Ribosomal_L31"/>
    <property type="match status" value="1"/>
</dbReference>
<evidence type="ECO:0000256" key="2">
    <source>
        <dbReference type="ARBA" id="ARBA00011838"/>
    </source>
</evidence>
<comment type="subunit">
    <text evidence="2 5">Part of the 50S ribosomal subunit.</text>
</comment>
<dbReference type="SUPFAM" id="SSF143800">
    <property type="entry name" value="L28p-like"/>
    <property type="match status" value="1"/>
</dbReference>
<evidence type="ECO:0000256" key="4">
    <source>
        <dbReference type="ARBA" id="ARBA00023274"/>
    </source>
</evidence>
<name>A0A1N6KNH7_9BURK</name>
<dbReference type="PANTHER" id="PTHR33280:SF1">
    <property type="entry name" value="LARGE RIBOSOMAL SUBUNIT PROTEIN BL31C"/>
    <property type="match status" value="1"/>
</dbReference>
<dbReference type="AlphaFoldDB" id="A0A1N6KNH7"/>
<comment type="similarity">
    <text evidence="1 5">Belongs to the bacterial ribosomal protein bL31 family. Type B subfamily.</text>
</comment>
<evidence type="ECO:0000313" key="7">
    <source>
        <dbReference type="EMBL" id="SIO58085.1"/>
    </source>
</evidence>
<evidence type="ECO:0000256" key="3">
    <source>
        <dbReference type="ARBA" id="ARBA00022980"/>
    </source>
</evidence>
<dbReference type="PRINTS" id="PR01249">
    <property type="entry name" value="RIBOSOMALL31"/>
</dbReference>
<evidence type="ECO:0000256" key="5">
    <source>
        <dbReference type="HAMAP-Rule" id="MF_00502"/>
    </source>
</evidence>